<dbReference type="PANTHER" id="PTHR48229:SF1">
    <property type="entry name" value="ALPHA METHYLACYL-COA RACEMASE-RELATED"/>
    <property type="match status" value="1"/>
</dbReference>
<reference evidence="2 3" key="1">
    <citation type="journal article" date="2016" name="Mol. Biol. Evol.">
        <title>Comparative Genomics of Early-Diverging Mushroom-Forming Fungi Provides Insights into the Origins of Lignocellulose Decay Capabilities.</title>
        <authorList>
            <person name="Nagy L.G."/>
            <person name="Riley R."/>
            <person name="Tritt A."/>
            <person name="Adam C."/>
            <person name="Daum C."/>
            <person name="Floudas D."/>
            <person name="Sun H."/>
            <person name="Yadav J.S."/>
            <person name="Pangilinan J."/>
            <person name="Larsson K.H."/>
            <person name="Matsuura K."/>
            <person name="Barry K."/>
            <person name="Labutti K."/>
            <person name="Kuo R."/>
            <person name="Ohm R.A."/>
            <person name="Bhattacharya S.S."/>
            <person name="Shirouzu T."/>
            <person name="Yoshinaga Y."/>
            <person name="Martin F.M."/>
            <person name="Grigoriev I.V."/>
            <person name="Hibbett D.S."/>
        </authorList>
    </citation>
    <scope>NUCLEOTIDE SEQUENCE [LARGE SCALE GENOMIC DNA]</scope>
    <source>
        <strain evidence="2 3">CBS 109695</strain>
    </source>
</reference>
<dbReference type="STRING" id="436010.A0A166UZG8"/>
<dbReference type="InterPro" id="IPR023606">
    <property type="entry name" value="CoA-Trfase_III_dom_1_sf"/>
</dbReference>
<proteinExistence type="inferred from homology"/>
<accession>A0A166UZG8</accession>
<dbReference type="Pfam" id="PF02515">
    <property type="entry name" value="CoA_transf_3"/>
    <property type="match status" value="1"/>
</dbReference>
<dbReference type="InterPro" id="IPR003673">
    <property type="entry name" value="CoA-Trfase_fam_III"/>
</dbReference>
<evidence type="ECO:0000313" key="2">
    <source>
        <dbReference type="EMBL" id="KZP32190.1"/>
    </source>
</evidence>
<gene>
    <name evidence="2" type="ORF">FIBSPDRAFT_882565</name>
</gene>
<dbReference type="EMBL" id="KV417486">
    <property type="protein sequence ID" value="KZP32190.1"/>
    <property type="molecule type" value="Genomic_DNA"/>
</dbReference>
<name>A0A166UZG8_9AGAM</name>
<dbReference type="PANTHER" id="PTHR48229">
    <property type="entry name" value="CAIB/BAIF FAMILY ENZYME (AFU_ORTHOLOGUE AFUA_1G05360)-RELATED"/>
    <property type="match status" value="1"/>
</dbReference>
<dbReference type="SUPFAM" id="SSF89796">
    <property type="entry name" value="CoA-transferase family III (CaiB/BaiF)"/>
    <property type="match status" value="2"/>
</dbReference>
<dbReference type="Proteomes" id="UP000076532">
    <property type="component" value="Unassembled WGS sequence"/>
</dbReference>
<protein>
    <submittedName>
        <fullName evidence="2">CoA-transferase family III</fullName>
    </submittedName>
</protein>
<dbReference type="OrthoDB" id="2308815at2759"/>
<comment type="similarity">
    <text evidence="1">Belongs to the CoA-transferase III family.</text>
</comment>
<sequence>MTAEVPPVAVDAAKLLAKLVQDLAVPAEIVTLQSSCHFEGDMPILPIPHKSQAAAAALLGLLGISSARLIQQRNGGATTAPRISINTSQATLFLYSVVHGRLGDAPFGTPKFMERLPPTNEEPISFMRIQATNVYKCKDGRFFHLHGSLRPSLTLKTLNLDPDLPLKDEEEAQDVIASACAKYTAEELRQLYESSGLVGDILLTAEEYDESEQGKIINSLPLTRFVSVGELTSRVASLPPLKAPGSKPLEGVRVLEFTRVIAGAVAGRLLAELGATIVKVIDKDLVDFAMLQVDYNLDKRTVFINARSPDGKAQLDHLLETADVFLQGYRPGVMDRLDLSHERLASIGARRGKPFVIIDESCYGGGIEKAPYSMRPGYQQIADSTTGMAWQTGRACGKDSPIVPCLPISDYCTGILCAAMAVLGLVRRQTHADTVFAPVVLASMDLWIRKQEQYPAEWVLKTYEAGPRFDYTWSFFKMLSAIAQDQKENHPEYFQPSFFATLPQTPSAFAGPGAIAGQDGPAYTHLAPAVKIEGITSGFSSTAALGQFRPGWDEADADLLEKKLQRT</sequence>
<evidence type="ECO:0000256" key="1">
    <source>
        <dbReference type="ARBA" id="ARBA00008383"/>
    </source>
</evidence>
<organism evidence="2 3">
    <name type="scientific">Athelia psychrophila</name>
    <dbReference type="NCBI Taxonomy" id="1759441"/>
    <lineage>
        <taxon>Eukaryota</taxon>
        <taxon>Fungi</taxon>
        <taxon>Dikarya</taxon>
        <taxon>Basidiomycota</taxon>
        <taxon>Agaricomycotina</taxon>
        <taxon>Agaricomycetes</taxon>
        <taxon>Agaricomycetidae</taxon>
        <taxon>Atheliales</taxon>
        <taxon>Atheliaceae</taxon>
        <taxon>Athelia</taxon>
    </lineage>
</organism>
<dbReference type="InterPro" id="IPR052985">
    <property type="entry name" value="CoA-trans_III_biosynth/detox"/>
</dbReference>
<dbReference type="AlphaFoldDB" id="A0A166UZG8"/>
<dbReference type="GO" id="GO:0003824">
    <property type="term" value="F:catalytic activity"/>
    <property type="evidence" value="ECO:0007669"/>
    <property type="project" value="InterPro"/>
</dbReference>
<evidence type="ECO:0000313" key="3">
    <source>
        <dbReference type="Proteomes" id="UP000076532"/>
    </source>
</evidence>
<keyword evidence="3" id="KW-1185">Reference proteome</keyword>
<dbReference type="Gene3D" id="3.40.50.10540">
    <property type="entry name" value="Crotonobetainyl-coa:carnitine coa-transferase, domain 1"/>
    <property type="match status" value="1"/>
</dbReference>